<accession>A0A5N6GHC0</accession>
<dbReference type="EMBL" id="ML734681">
    <property type="protein sequence ID" value="KAB8241756.1"/>
    <property type="molecule type" value="Genomic_DNA"/>
</dbReference>
<evidence type="ECO:0000313" key="1">
    <source>
        <dbReference type="EMBL" id="KAB8241756.1"/>
    </source>
</evidence>
<gene>
    <name evidence="1" type="ORF">BDV35DRAFT_57887</name>
</gene>
<name>A0A5N6GHC0_ASPFL</name>
<dbReference type="Proteomes" id="UP000325434">
    <property type="component" value="Unassembled WGS sequence"/>
</dbReference>
<sequence length="96" mass="11093">MVLILVKKKDCSDEPCFPPSLSTFQDSAHRLGYPPCRQLVEYTGWEDNCRYAEEKSRITEHIQRIAKDNGFTYFYAYVCVELASSRARFGTQKSSL</sequence>
<proteinExistence type="predicted"/>
<dbReference type="AlphaFoldDB" id="A0A5N6GHC0"/>
<organism evidence="1">
    <name type="scientific">Aspergillus flavus</name>
    <dbReference type="NCBI Taxonomy" id="5059"/>
    <lineage>
        <taxon>Eukaryota</taxon>
        <taxon>Fungi</taxon>
        <taxon>Dikarya</taxon>
        <taxon>Ascomycota</taxon>
        <taxon>Pezizomycotina</taxon>
        <taxon>Eurotiomycetes</taxon>
        <taxon>Eurotiomycetidae</taxon>
        <taxon>Eurotiales</taxon>
        <taxon>Aspergillaceae</taxon>
        <taxon>Aspergillus</taxon>
        <taxon>Aspergillus subgen. Circumdati</taxon>
    </lineage>
</organism>
<dbReference type="VEuPathDB" id="FungiDB:AFLA_013251"/>
<protein>
    <submittedName>
        <fullName evidence="1">Uncharacterized protein</fullName>
    </submittedName>
</protein>
<reference evidence="1" key="1">
    <citation type="submission" date="2019-04" db="EMBL/GenBank/DDBJ databases">
        <title>Friends and foes A comparative genomics study of 23 Aspergillus species from section Flavi.</title>
        <authorList>
            <consortium name="DOE Joint Genome Institute"/>
            <person name="Kjaerbolling I."/>
            <person name="Vesth T."/>
            <person name="Frisvad J.C."/>
            <person name="Nybo J.L."/>
            <person name="Theobald S."/>
            <person name="Kildgaard S."/>
            <person name="Isbrandt T."/>
            <person name="Kuo A."/>
            <person name="Sato A."/>
            <person name="Lyhne E.K."/>
            <person name="Kogle M.E."/>
            <person name="Wiebenga A."/>
            <person name="Kun R.S."/>
            <person name="Lubbers R.J."/>
            <person name="Makela M.R."/>
            <person name="Barry K."/>
            <person name="Chovatia M."/>
            <person name="Clum A."/>
            <person name="Daum C."/>
            <person name="Haridas S."/>
            <person name="He G."/>
            <person name="LaButti K."/>
            <person name="Lipzen A."/>
            <person name="Mondo S."/>
            <person name="Riley R."/>
            <person name="Salamov A."/>
            <person name="Simmons B.A."/>
            <person name="Magnuson J.K."/>
            <person name="Henrissat B."/>
            <person name="Mortensen U.H."/>
            <person name="Larsen T.O."/>
            <person name="Devries R.P."/>
            <person name="Grigoriev I.V."/>
            <person name="Machida M."/>
            <person name="Baker S.E."/>
            <person name="Andersen M.R."/>
        </authorList>
    </citation>
    <scope>NUCLEOTIDE SEQUENCE [LARGE SCALE GENOMIC DNA]</scope>
    <source>
        <strain evidence="1">CBS 121.62</strain>
    </source>
</reference>